<accession>A0A6A6QEZ3</accession>
<dbReference type="EMBL" id="MU004197">
    <property type="protein sequence ID" value="KAF2490606.1"/>
    <property type="molecule type" value="Genomic_DNA"/>
</dbReference>
<evidence type="ECO:0000313" key="2">
    <source>
        <dbReference type="Proteomes" id="UP000799750"/>
    </source>
</evidence>
<keyword evidence="2" id="KW-1185">Reference proteome</keyword>
<organism evidence="1 2">
    <name type="scientific">Lophium mytilinum</name>
    <dbReference type="NCBI Taxonomy" id="390894"/>
    <lineage>
        <taxon>Eukaryota</taxon>
        <taxon>Fungi</taxon>
        <taxon>Dikarya</taxon>
        <taxon>Ascomycota</taxon>
        <taxon>Pezizomycotina</taxon>
        <taxon>Dothideomycetes</taxon>
        <taxon>Pleosporomycetidae</taxon>
        <taxon>Mytilinidiales</taxon>
        <taxon>Mytilinidiaceae</taxon>
        <taxon>Lophium</taxon>
    </lineage>
</organism>
<dbReference type="Proteomes" id="UP000799750">
    <property type="component" value="Unassembled WGS sequence"/>
</dbReference>
<name>A0A6A6QEZ3_9PEZI</name>
<proteinExistence type="predicted"/>
<gene>
    <name evidence="1" type="ORF">BU16DRAFT_531082</name>
</gene>
<dbReference type="AlphaFoldDB" id="A0A6A6QEZ3"/>
<sequence length="270" mass="31589">MTSAAPELGPLGFHFGSRDLDVDEKTSIPVHVESLAPHLYLGSDGPLNIRKGLLHKLLSLMKEDGGSRVIEIYEDEVTIQGVSLRVFLWFRDWVERNEPPGALIDAGNGYDDRNGDYFLIDFYLFAYLHSLDAHLADGRTMKDLRRDLMHCFLRRFERGLNPKEVYPRKLCEKAKDDPFVVFALPMMLHMKLNADINLIEWAKLTPRCTYLAYQMRNETCFQVQEDVVPLKDKSLDTLREIIVGLWWEDWWKWEKKHCITLAAYMNYYLR</sequence>
<dbReference type="OrthoDB" id="10344144at2759"/>
<evidence type="ECO:0000313" key="1">
    <source>
        <dbReference type="EMBL" id="KAF2490606.1"/>
    </source>
</evidence>
<protein>
    <submittedName>
        <fullName evidence="1">Uncharacterized protein</fullName>
    </submittedName>
</protein>
<reference evidence="1" key="1">
    <citation type="journal article" date="2020" name="Stud. Mycol.">
        <title>101 Dothideomycetes genomes: a test case for predicting lifestyles and emergence of pathogens.</title>
        <authorList>
            <person name="Haridas S."/>
            <person name="Albert R."/>
            <person name="Binder M."/>
            <person name="Bloem J."/>
            <person name="Labutti K."/>
            <person name="Salamov A."/>
            <person name="Andreopoulos B."/>
            <person name="Baker S."/>
            <person name="Barry K."/>
            <person name="Bills G."/>
            <person name="Bluhm B."/>
            <person name="Cannon C."/>
            <person name="Castanera R."/>
            <person name="Culley D."/>
            <person name="Daum C."/>
            <person name="Ezra D."/>
            <person name="Gonzalez J."/>
            <person name="Henrissat B."/>
            <person name="Kuo A."/>
            <person name="Liang C."/>
            <person name="Lipzen A."/>
            <person name="Lutzoni F."/>
            <person name="Magnuson J."/>
            <person name="Mondo S."/>
            <person name="Nolan M."/>
            <person name="Ohm R."/>
            <person name="Pangilinan J."/>
            <person name="Park H.-J."/>
            <person name="Ramirez L."/>
            <person name="Alfaro M."/>
            <person name="Sun H."/>
            <person name="Tritt A."/>
            <person name="Yoshinaga Y."/>
            <person name="Zwiers L.-H."/>
            <person name="Turgeon B."/>
            <person name="Goodwin S."/>
            <person name="Spatafora J."/>
            <person name="Crous P."/>
            <person name="Grigoriev I."/>
        </authorList>
    </citation>
    <scope>NUCLEOTIDE SEQUENCE</scope>
    <source>
        <strain evidence="1">CBS 269.34</strain>
    </source>
</reference>